<dbReference type="AlphaFoldDB" id="A0A0A8XZG0"/>
<organism evidence="1">
    <name type="scientific">Arundo donax</name>
    <name type="common">Giant reed</name>
    <name type="synonym">Donax arundinaceus</name>
    <dbReference type="NCBI Taxonomy" id="35708"/>
    <lineage>
        <taxon>Eukaryota</taxon>
        <taxon>Viridiplantae</taxon>
        <taxon>Streptophyta</taxon>
        <taxon>Embryophyta</taxon>
        <taxon>Tracheophyta</taxon>
        <taxon>Spermatophyta</taxon>
        <taxon>Magnoliopsida</taxon>
        <taxon>Liliopsida</taxon>
        <taxon>Poales</taxon>
        <taxon>Poaceae</taxon>
        <taxon>PACMAD clade</taxon>
        <taxon>Arundinoideae</taxon>
        <taxon>Arundineae</taxon>
        <taxon>Arundo</taxon>
    </lineage>
</organism>
<reference evidence="1" key="1">
    <citation type="submission" date="2014-09" db="EMBL/GenBank/DDBJ databases">
        <authorList>
            <person name="Magalhaes I.L.F."/>
            <person name="Oliveira U."/>
            <person name="Santos F.R."/>
            <person name="Vidigal T.H.D.A."/>
            <person name="Brescovit A.D."/>
            <person name="Santos A.J."/>
        </authorList>
    </citation>
    <scope>NUCLEOTIDE SEQUENCE</scope>
    <source>
        <tissue evidence="1">Shoot tissue taken approximately 20 cm above the soil surface</tissue>
    </source>
</reference>
<dbReference type="EMBL" id="GBRH01279777">
    <property type="protein sequence ID" value="JAD18118.1"/>
    <property type="molecule type" value="Transcribed_RNA"/>
</dbReference>
<accession>A0A0A8XZG0</accession>
<protein>
    <submittedName>
        <fullName evidence="1">Uncharacterized protein</fullName>
    </submittedName>
</protein>
<name>A0A0A8XZG0_ARUDO</name>
<reference evidence="1" key="2">
    <citation type="journal article" date="2015" name="Data Brief">
        <title>Shoot transcriptome of the giant reed, Arundo donax.</title>
        <authorList>
            <person name="Barrero R.A."/>
            <person name="Guerrero F.D."/>
            <person name="Moolhuijzen P."/>
            <person name="Goolsby J.A."/>
            <person name="Tidwell J."/>
            <person name="Bellgard S.E."/>
            <person name="Bellgard M.I."/>
        </authorList>
    </citation>
    <scope>NUCLEOTIDE SEQUENCE</scope>
    <source>
        <tissue evidence="1">Shoot tissue taken approximately 20 cm above the soil surface</tissue>
    </source>
</reference>
<sequence>MKLPLFPVVSSFDTEFGRVDHLSSYFSNLCQEFHEARSHGHTAAAYSP</sequence>
<evidence type="ECO:0000313" key="1">
    <source>
        <dbReference type="EMBL" id="JAD18118.1"/>
    </source>
</evidence>
<proteinExistence type="predicted"/>